<dbReference type="Gene3D" id="3.30.565.10">
    <property type="entry name" value="Histidine kinase-like ATPase, C-terminal domain"/>
    <property type="match status" value="1"/>
</dbReference>
<dbReference type="CDD" id="cd00082">
    <property type="entry name" value="HisKA"/>
    <property type="match status" value="1"/>
</dbReference>
<keyword evidence="11" id="KW-1185">Reference proteome</keyword>
<dbReference type="SUPFAM" id="SSF55785">
    <property type="entry name" value="PYP-like sensor domain (PAS domain)"/>
    <property type="match status" value="1"/>
</dbReference>
<dbReference type="InterPro" id="IPR004358">
    <property type="entry name" value="Sig_transdc_His_kin-like_C"/>
</dbReference>
<evidence type="ECO:0000256" key="6">
    <source>
        <dbReference type="ARBA" id="ARBA00023012"/>
    </source>
</evidence>
<dbReference type="SUPFAM" id="SSF47384">
    <property type="entry name" value="Homodimeric domain of signal transducing histidine kinase"/>
    <property type="match status" value="1"/>
</dbReference>
<dbReference type="InterPro" id="IPR005467">
    <property type="entry name" value="His_kinase_dom"/>
</dbReference>
<dbReference type="Gene3D" id="1.10.287.130">
    <property type="match status" value="1"/>
</dbReference>
<keyword evidence="6" id="KW-0902">Two-component regulatory system</keyword>
<dbReference type="EMBL" id="BMGY01000056">
    <property type="protein sequence ID" value="GGH90605.1"/>
    <property type="molecule type" value="Genomic_DNA"/>
</dbReference>
<evidence type="ECO:0000256" key="5">
    <source>
        <dbReference type="ARBA" id="ARBA00022777"/>
    </source>
</evidence>
<dbReference type="PROSITE" id="PS50109">
    <property type="entry name" value="HIS_KIN"/>
    <property type="match status" value="1"/>
</dbReference>
<feature type="domain" description="PAC" evidence="9">
    <location>
        <begin position="232"/>
        <end position="285"/>
    </location>
</feature>
<evidence type="ECO:0000313" key="11">
    <source>
        <dbReference type="Proteomes" id="UP000637774"/>
    </source>
</evidence>
<comment type="caution">
    <text evidence="10">The sequence shown here is derived from an EMBL/GenBank/DDBJ whole genome shotgun (WGS) entry which is preliminary data.</text>
</comment>
<evidence type="ECO:0000256" key="7">
    <source>
        <dbReference type="SAM" id="Coils"/>
    </source>
</evidence>
<dbReference type="CDD" id="cd00075">
    <property type="entry name" value="HATPase"/>
    <property type="match status" value="1"/>
</dbReference>
<dbReference type="Pfam" id="PF02518">
    <property type="entry name" value="HATPase_c"/>
    <property type="match status" value="1"/>
</dbReference>
<gene>
    <name evidence="10" type="ORF">GCM10011495_36850</name>
</gene>
<keyword evidence="7" id="KW-0175">Coiled coil</keyword>
<dbReference type="InterPro" id="IPR050736">
    <property type="entry name" value="Sensor_HK_Regulatory"/>
</dbReference>
<sequence length="568" mass="62115">MTSPTAAPAVFPPQELLETLADISLTGVVLYTPVFSPAQEVVDFAFAYLNPAAQRMLALSAVVATTFLQQFPDVLTNGTFAFQRDTFLSGRPGTHELNYQSSGYDNYFRMACQRVGAGLLVSFTDTADQPRTAVELALRESQAREVLARAEAETQRGELQRIFEQAPVAVAVMMGPRYVVQWANPAVCAMWGRTQAQAQGKPVFELLPEAAGQGFEELLDGVLATGVAHVAHELPSFIDRAGQRVTVYWNLVYNPLREPDGRVAGITVVATDVTEQVLARQQIQQLNAELATGAERLRASNAKLEQKVTDRTNALLITLNQLELRSRDLAQALTAEQELGELKSRFVSMASHEFRTPLTVVLTSVELIEDYATTAQQGQRLKHVQRIRGAVTNLNNILEEFLSVGCIEEGKVETHPANLDLANLVAETTADVQALLKTGQRIDWQVQCPNSLWLDASLLRKVLVNLLSNALKYSDEGAVVTVGATCNDHQLTLVVQDPGVGISEEDQAHLFERFFRARSVSTVQGTGLGLYIIARYLELMGGTIALHSVLAQGTTVTLTLPYENHSAD</sequence>
<dbReference type="RefSeq" id="WP_229749131.1">
    <property type="nucleotide sequence ID" value="NZ_BMGY01000056.1"/>
</dbReference>
<dbReference type="SMART" id="SM00387">
    <property type="entry name" value="HATPase_c"/>
    <property type="match status" value="1"/>
</dbReference>
<comment type="catalytic activity">
    <reaction evidence="1">
        <text>ATP + protein L-histidine = ADP + protein N-phospho-L-histidine.</text>
        <dbReference type="EC" id="2.7.13.3"/>
    </reaction>
</comment>
<evidence type="ECO:0000259" key="9">
    <source>
        <dbReference type="PROSITE" id="PS50113"/>
    </source>
</evidence>
<protein>
    <recommendedName>
        <fullName evidence="2">histidine kinase</fullName>
        <ecNumber evidence="2">2.7.13.3</ecNumber>
    </recommendedName>
</protein>
<dbReference type="InterPro" id="IPR013656">
    <property type="entry name" value="PAS_4"/>
</dbReference>
<feature type="coiled-coil region" evidence="7">
    <location>
        <begin position="287"/>
        <end position="339"/>
    </location>
</feature>
<evidence type="ECO:0000256" key="4">
    <source>
        <dbReference type="ARBA" id="ARBA00022679"/>
    </source>
</evidence>
<organism evidence="10 11">
    <name type="scientific">Hymenobacter frigidus</name>
    <dbReference type="NCBI Taxonomy" id="1524095"/>
    <lineage>
        <taxon>Bacteria</taxon>
        <taxon>Pseudomonadati</taxon>
        <taxon>Bacteroidota</taxon>
        <taxon>Cytophagia</taxon>
        <taxon>Cytophagales</taxon>
        <taxon>Hymenobacteraceae</taxon>
        <taxon>Hymenobacter</taxon>
    </lineage>
</organism>
<dbReference type="CDD" id="cd00130">
    <property type="entry name" value="PAS"/>
    <property type="match status" value="1"/>
</dbReference>
<dbReference type="PANTHER" id="PTHR43711:SF26">
    <property type="entry name" value="SENSOR HISTIDINE KINASE RCSC"/>
    <property type="match status" value="1"/>
</dbReference>
<dbReference type="InterPro" id="IPR036097">
    <property type="entry name" value="HisK_dim/P_sf"/>
</dbReference>
<dbReference type="PROSITE" id="PS50113">
    <property type="entry name" value="PAC"/>
    <property type="match status" value="1"/>
</dbReference>
<name>A0ABQ2AF69_9BACT</name>
<dbReference type="PANTHER" id="PTHR43711">
    <property type="entry name" value="TWO-COMPONENT HISTIDINE KINASE"/>
    <property type="match status" value="1"/>
</dbReference>
<dbReference type="NCBIfam" id="TIGR00229">
    <property type="entry name" value="sensory_box"/>
    <property type="match status" value="1"/>
</dbReference>
<dbReference type="InterPro" id="IPR000700">
    <property type="entry name" value="PAS-assoc_C"/>
</dbReference>
<dbReference type="Gene3D" id="3.30.450.20">
    <property type="entry name" value="PAS domain"/>
    <property type="match status" value="1"/>
</dbReference>
<reference evidence="11" key="1">
    <citation type="journal article" date="2019" name="Int. J. Syst. Evol. Microbiol.">
        <title>The Global Catalogue of Microorganisms (GCM) 10K type strain sequencing project: providing services to taxonomists for standard genome sequencing and annotation.</title>
        <authorList>
            <consortium name="The Broad Institute Genomics Platform"/>
            <consortium name="The Broad Institute Genome Sequencing Center for Infectious Disease"/>
            <person name="Wu L."/>
            <person name="Ma J."/>
        </authorList>
    </citation>
    <scope>NUCLEOTIDE SEQUENCE [LARGE SCALE GENOMIC DNA]</scope>
    <source>
        <strain evidence="11">CGMCC 1.14966</strain>
    </source>
</reference>
<dbReference type="SMART" id="SM00091">
    <property type="entry name" value="PAS"/>
    <property type="match status" value="1"/>
</dbReference>
<dbReference type="Pfam" id="PF00512">
    <property type="entry name" value="HisKA"/>
    <property type="match status" value="1"/>
</dbReference>
<dbReference type="SMART" id="SM00388">
    <property type="entry name" value="HisKA"/>
    <property type="match status" value="1"/>
</dbReference>
<dbReference type="InterPro" id="IPR035965">
    <property type="entry name" value="PAS-like_dom_sf"/>
</dbReference>
<evidence type="ECO:0000256" key="3">
    <source>
        <dbReference type="ARBA" id="ARBA00022553"/>
    </source>
</evidence>
<dbReference type="InterPro" id="IPR036890">
    <property type="entry name" value="HATPase_C_sf"/>
</dbReference>
<keyword evidence="5" id="KW-0418">Kinase</keyword>
<dbReference type="SUPFAM" id="SSF55874">
    <property type="entry name" value="ATPase domain of HSP90 chaperone/DNA topoisomerase II/histidine kinase"/>
    <property type="match status" value="1"/>
</dbReference>
<dbReference type="EC" id="2.7.13.3" evidence="2"/>
<keyword evidence="3" id="KW-0597">Phosphoprotein</keyword>
<dbReference type="InterPro" id="IPR000014">
    <property type="entry name" value="PAS"/>
</dbReference>
<evidence type="ECO:0000256" key="1">
    <source>
        <dbReference type="ARBA" id="ARBA00000085"/>
    </source>
</evidence>
<dbReference type="InterPro" id="IPR003661">
    <property type="entry name" value="HisK_dim/P_dom"/>
</dbReference>
<dbReference type="Pfam" id="PF08448">
    <property type="entry name" value="PAS_4"/>
    <property type="match status" value="1"/>
</dbReference>
<evidence type="ECO:0000313" key="10">
    <source>
        <dbReference type="EMBL" id="GGH90605.1"/>
    </source>
</evidence>
<dbReference type="Proteomes" id="UP000637774">
    <property type="component" value="Unassembled WGS sequence"/>
</dbReference>
<dbReference type="InterPro" id="IPR003594">
    <property type="entry name" value="HATPase_dom"/>
</dbReference>
<evidence type="ECO:0000259" key="8">
    <source>
        <dbReference type="PROSITE" id="PS50109"/>
    </source>
</evidence>
<accession>A0ABQ2AF69</accession>
<dbReference type="PRINTS" id="PR00344">
    <property type="entry name" value="BCTRLSENSOR"/>
</dbReference>
<feature type="domain" description="Histidine kinase" evidence="8">
    <location>
        <begin position="349"/>
        <end position="564"/>
    </location>
</feature>
<evidence type="ECO:0000256" key="2">
    <source>
        <dbReference type="ARBA" id="ARBA00012438"/>
    </source>
</evidence>
<proteinExistence type="predicted"/>
<keyword evidence="4" id="KW-0808">Transferase</keyword>